<proteinExistence type="predicted"/>
<comment type="caution">
    <text evidence="1">The sequence shown here is derived from an EMBL/GenBank/DDBJ whole genome shotgun (WGS) entry which is preliminary data.</text>
</comment>
<dbReference type="Gene3D" id="2.60.120.200">
    <property type="match status" value="1"/>
</dbReference>
<reference evidence="1" key="1">
    <citation type="journal article" date="2014" name="Front. Microbiol.">
        <title>High frequency of phylogenetically diverse reductive dehalogenase-homologous genes in deep subseafloor sedimentary metagenomes.</title>
        <authorList>
            <person name="Kawai M."/>
            <person name="Futagami T."/>
            <person name="Toyoda A."/>
            <person name="Takaki Y."/>
            <person name="Nishi S."/>
            <person name="Hori S."/>
            <person name="Arai W."/>
            <person name="Tsubouchi T."/>
            <person name="Morono Y."/>
            <person name="Uchiyama I."/>
            <person name="Ito T."/>
            <person name="Fujiyama A."/>
            <person name="Inagaki F."/>
            <person name="Takami H."/>
        </authorList>
    </citation>
    <scope>NUCLEOTIDE SEQUENCE</scope>
    <source>
        <strain evidence="1">Expedition CK06-06</strain>
    </source>
</reference>
<accession>X1T249</accession>
<dbReference type="Pfam" id="PF13385">
    <property type="entry name" value="Laminin_G_3"/>
    <property type="match status" value="1"/>
</dbReference>
<feature type="non-terminal residue" evidence="1">
    <location>
        <position position="178"/>
    </location>
</feature>
<name>X1T249_9ZZZZ</name>
<dbReference type="InterPro" id="IPR013320">
    <property type="entry name" value="ConA-like_dom_sf"/>
</dbReference>
<evidence type="ECO:0008006" key="2">
    <source>
        <dbReference type="Google" id="ProtNLM"/>
    </source>
</evidence>
<dbReference type="EMBL" id="BARW01012886">
    <property type="protein sequence ID" value="GAI74119.1"/>
    <property type="molecule type" value="Genomic_DNA"/>
</dbReference>
<dbReference type="AlphaFoldDB" id="X1T249"/>
<gene>
    <name evidence="1" type="ORF">S12H4_23991</name>
</gene>
<feature type="non-terminal residue" evidence="1">
    <location>
        <position position="1"/>
    </location>
</feature>
<evidence type="ECO:0000313" key="1">
    <source>
        <dbReference type="EMBL" id="GAI74119.1"/>
    </source>
</evidence>
<sequence length="178" mass="19244">GTGLMAMYFFDETTGVVVDSSPNQNNGTNQGAERGIAGVIGRAFDFVSGSTEYVVVPHDGSLNATDEFSIAMWIKLDAYRNYDLPFTKREGAELNYQIISRGAGDDDMGLSTVAESWIVPTPINTGVWAHYVAIFNVTNVKYYVNGSLNTTTATGTSLVTNTHDLMIGRDGETGSNYM</sequence>
<organism evidence="1">
    <name type="scientific">marine sediment metagenome</name>
    <dbReference type="NCBI Taxonomy" id="412755"/>
    <lineage>
        <taxon>unclassified sequences</taxon>
        <taxon>metagenomes</taxon>
        <taxon>ecological metagenomes</taxon>
    </lineage>
</organism>
<protein>
    <recommendedName>
        <fullName evidence="2">LamG-like jellyroll fold domain-containing protein</fullName>
    </recommendedName>
</protein>
<dbReference type="SUPFAM" id="SSF49899">
    <property type="entry name" value="Concanavalin A-like lectins/glucanases"/>
    <property type="match status" value="1"/>
</dbReference>